<keyword evidence="4" id="KW-0472">Membrane</keyword>
<gene>
    <name evidence="9" type="ORF">FUA24_11640</name>
</gene>
<evidence type="ECO:0000259" key="7">
    <source>
        <dbReference type="Pfam" id="PF07980"/>
    </source>
</evidence>
<dbReference type="PROSITE" id="PS51257">
    <property type="entry name" value="PROKAR_LIPOPROTEIN"/>
    <property type="match status" value="1"/>
</dbReference>
<dbReference type="GO" id="GO:0009279">
    <property type="term" value="C:cell outer membrane"/>
    <property type="evidence" value="ECO:0007669"/>
    <property type="project" value="UniProtKB-SubCell"/>
</dbReference>
<dbReference type="Pfam" id="PF14322">
    <property type="entry name" value="SusD-like_3"/>
    <property type="match status" value="1"/>
</dbReference>
<evidence type="ECO:0000256" key="2">
    <source>
        <dbReference type="ARBA" id="ARBA00006275"/>
    </source>
</evidence>
<evidence type="ECO:0000313" key="9">
    <source>
        <dbReference type="EMBL" id="TYA73992.1"/>
    </source>
</evidence>
<dbReference type="OrthoDB" id="5694214at2"/>
<dbReference type="InterPro" id="IPR011990">
    <property type="entry name" value="TPR-like_helical_dom_sf"/>
</dbReference>
<comment type="subcellular location">
    <subcellularLocation>
        <location evidence="1">Cell outer membrane</location>
    </subcellularLocation>
</comment>
<dbReference type="CDD" id="cd08977">
    <property type="entry name" value="SusD"/>
    <property type="match status" value="1"/>
</dbReference>
<evidence type="ECO:0000256" key="3">
    <source>
        <dbReference type="ARBA" id="ARBA00022729"/>
    </source>
</evidence>
<dbReference type="Pfam" id="PF07980">
    <property type="entry name" value="SusD_RagB"/>
    <property type="match status" value="1"/>
</dbReference>
<accession>A0A5D0HX16</accession>
<evidence type="ECO:0000256" key="4">
    <source>
        <dbReference type="ARBA" id="ARBA00023136"/>
    </source>
</evidence>
<protein>
    <submittedName>
        <fullName evidence="9">RagB/SusD family nutrient uptake outer membrane protein</fullName>
    </submittedName>
</protein>
<dbReference type="Gene3D" id="1.25.40.390">
    <property type="match status" value="1"/>
</dbReference>
<comment type="similarity">
    <text evidence="2">Belongs to the SusD family.</text>
</comment>
<evidence type="ECO:0000256" key="6">
    <source>
        <dbReference type="SAM" id="SignalP"/>
    </source>
</evidence>
<dbReference type="EMBL" id="VSDQ01000679">
    <property type="protein sequence ID" value="TYA73992.1"/>
    <property type="molecule type" value="Genomic_DNA"/>
</dbReference>
<dbReference type="SUPFAM" id="SSF48452">
    <property type="entry name" value="TPR-like"/>
    <property type="match status" value="1"/>
</dbReference>
<evidence type="ECO:0000256" key="5">
    <source>
        <dbReference type="ARBA" id="ARBA00023237"/>
    </source>
</evidence>
<keyword evidence="10" id="KW-1185">Reference proteome</keyword>
<dbReference type="AlphaFoldDB" id="A0A5D0HX16"/>
<evidence type="ECO:0000256" key="1">
    <source>
        <dbReference type="ARBA" id="ARBA00004442"/>
    </source>
</evidence>
<proteinExistence type="inferred from homology"/>
<organism evidence="9 10">
    <name type="scientific">Seonamhaeicola marinus</name>
    <dbReference type="NCBI Taxonomy" id="1912246"/>
    <lineage>
        <taxon>Bacteria</taxon>
        <taxon>Pseudomonadati</taxon>
        <taxon>Bacteroidota</taxon>
        <taxon>Flavobacteriia</taxon>
        <taxon>Flavobacteriales</taxon>
        <taxon>Flavobacteriaceae</taxon>
    </lineage>
</organism>
<dbReference type="RefSeq" id="WP_148542451.1">
    <property type="nucleotide sequence ID" value="NZ_VSDQ01000679.1"/>
</dbReference>
<feature type="domain" description="SusD-like N-terminal" evidence="8">
    <location>
        <begin position="90"/>
        <end position="215"/>
    </location>
</feature>
<feature type="signal peptide" evidence="6">
    <location>
        <begin position="1"/>
        <end position="24"/>
    </location>
</feature>
<comment type="caution">
    <text evidence="9">The sequence shown here is derived from an EMBL/GenBank/DDBJ whole genome shotgun (WGS) entry which is preliminary data.</text>
</comment>
<dbReference type="InterPro" id="IPR033985">
    <property type="entry name" value="SusD-like_N"/>
</dbReference>
<dbReference type="Proteomes" id="UP000323930">
    <property type="component" value="Unassembled WGS sequence"/>
</dbReference>
<keyword evidence="3 6" id="KW-0732">Signal</keyword>
<dbReference type="InterPro" id="IPR012944">
    <property type="entry name" value="SusD_RagB_dom"/>
</dbReference>
<keyword evidence="5" id="KW-0998">Cell outer membrane</keyword>
<feature type="domain" description="RagB/SusD" evidence="7">
    <location>
        <begin position="342"/>
        <end position="498"/>
    </location>
</feature>
<reference evidence="9 10" key="1">
    <citation type="submission" date="2019-08" db="EMBL/GenBank/DDBJ databases">
        <title>Seonamhaeicola sediminis sp. nov., isolated from marine sediment.</title>
        <authorList>
            <person name="Cao W.R."/>
        </authorList>
    </citation>
    <scope>NUCLEOTIDE SEQUENCE [LARGE SCALE GENOMIC DNA]</scope>
    <source>
        <strain evidence="9 10">B011</strain>
    </source>
</reference>
<evidence type="ECO:0000313" key="10">
    <source>
        <dbReference type="Proteomes" id="UP000323930"/>
    </source>
</evidence>
<evidence type="ECO:0000259" key="8">
    <source>
        <dbReference type="Pfam" id="PF14322"/>
    </source>
</evidence>
<feature type="chain" id="PRO_5022813047" evidence="6">
    <location>
        <begin position="25"/>
        <end position="498"/>
    </location>
</feature>
<sequence length="498" mass="55940">MKSTIYRIALFAFLALGMSCNNFLEEEVFTEFDADDFVATEEGIEAILISAYGRSNPVIRERFHTFAAYPCDDEVEAGGGYRGRVVPFEEYTVDAGNADLTATWNQIYEAIRNCNALLDHIDNVTTLPADKVAAFKAEATFLRAWNYSELYDLWGPVPLVTTTLDLGFEYPRASDDEIKSFIESEYRSAITSLPVTQDAKGKATKGAAQAMLGRFLMNTRQWQAAADILQDVISSNTYSLLPDVTTMFSHENEGNSEMIFVFENNAVLSNNSIMAHNFPPGYQTAFRNWGAQLQMQRDFVATYHPDDQRALPWDPRGEFGPVSFGWICYEYIDKGGNYIDLINGPNAGNRFHPRSFKYTPTEDPTQVSGNGGNWPNDTCYMRYADVLLLRSEALAMIAGSPTQEAVDLLNEIRTRAGVPTYTLADFPDLDSFVDAMLDERGWEFVTEGHRRRDLIRQNRLISDAQARGKSNAQPHHVLFPIPLSEIDSNPLVEQNPGY</sequence>
<name>A0A5D0HX16_9FLAO</name>